<dbReference type="InterPro" id="IPR024129">
    <property type="entry name" value="Sphingomy_SMPD4"/>
</dbReference>
<evidence type="ECO:0000313" key="6">
    <source>
        <dbReference type="Proteomes" id="UP000653454"/>
    </source>
</evidence>
<gene>
    <name evidence="5" type="ORF">PLXY2_LOCUS5637</name>
</gene>
<reference evidence="5" key="1">
    <citation type="submission" date="2020-11" db="EMBL/GenBank/DDBJ databases">
        <authorList>
            <person name="Whiteford S."/>
        </authorList>
    </citation>
    <scope>NUCLEOTIDE SEQUENCE</scope>
</reference>
<dbReference type="Proteomes" id="UP000653454">
    <property type="component" value="Unassembled WGS sequence"/>
</dbReference>
<dbReference type="Pfam" id="PF14724">
    <property type="entry name" value="mit_SMPDase"/>
    <property type="match status" value="2"/>
</dbReference>
<dbReference type="PANTHER" id="PTHR12988:SF6">
    <property type="entry name" value="SPHINGOMYELIN PHOSPHODIESTERASE 4"/>
    <property type="match status" value="1"/>
</dbReference>
<keyword evidence="4" id="KW-0472">Membrane</keyword>
<dbReference type="PANTHER" id="PTHR12988">
    <property type="entry name" value="SPHINGOMYELIN PHOSPHODIESTERASE 4"/>
    <property type="match status" value="1"/>
</dbReference>
<comment type="subcellular location">
    <subcellularLocation>
        <location evidence="1">Membrane</location>
        <topology evidence="1">Single-pass membrane protein</topology>
    </subcellularLocation>
</comment>
<keyword evidence="3" id="KW-1133">Transmembrane helix</keyword>
<evidence type="ECO:0000256" key="1">
    <source>
        <dbReference type="ARBA" id="ARBA00004167"/>
    </source>
</evidence>
<protein>
    <submittedName>
        <fullName evidence="5">(diamondback moth) hypothetical protein</fullName>
    </submittedName>
</protein>
<comment type="caution">
    <text evidence="5">The sequence shown here is derived from an EMBL/GenBank/DDBJ whole genome shotgun (WGS) entry which is preliminary data.</text>
</comment>
<evidence type="ECO:0000256" key="4">
    <source>
        <dbReference type="ARBA" id="ARBA00023136"/>
    </source>
</evidence>
<dbReference type="GO" id="GO:0016020">
    <property type="term" value="C:membrane"/>
    <property type="evidence" value="ECO:0007669"/>
    <property type="project" value="UniProtKB-SubCell"/>
</dbReference>
<proteinExistence type="predicted"/>
<dbReference type="EMBL" id="CAJHNJ030000016">
    <property type="protein sequence ID" value="CAG9114229.1"/>
    <property type="molecule type" value="Genomic_DNA"/>
</dbReference>
<dbReference type="GO" id="GO:0050290">
    <property type="term" value="F:sphingomyelin phosphodiesterase D activity"/>
    <property type="evidence" value="ECO:0007669"/>
    <property type="project" value="InterPro"/>
</dbReference>
<keyword evidence="6" id="KW-1185">Reference proteome</keyword>
<organism evidence="5 6">
    <name type="scientific">Plutella xylostella</name>
    <name type="common">Diamondback moth</name>
    <name type="synonym">Plutella maculipennis</name>
    <dbReference type="NCBI Taxonomy" id="51655"/>
    <lineage>
        <taxon>Eukaryota</taxon>
        <taxon>Metazoa</taxon>
        <taxon>Ecdysozoa</taxon>
        <taxon>Arthropoda</taxon>
        <taxon>Hexapoda</taxon>
        <taxon>Insecta</taxon>
        <taxon>Pterygota</taxon>
        <taxon>Neoptera</taxon>
        <taxon>Endopterygota</taxon>
        <taxon>Lepidoptera</taxon>
        <taxon>Glossata</taxon>
        <taxon>Ditrysia</taxon>
        <taxon>Yponomeutoidea</taxon>
        <taxon>Plutellidae</taxon>
        <taxon>Plutella</taxon>
    </lineage>
</organism>
<dbReference type="GO" id="GO:0046475">
    <property type="term" value="P:glycerophospholipid catabolic process"/>
    <property type="evidence" value="ECO:0007669"/>
    <property type="project" value="TreeGrafter"/>
</dbReference>
<accession>A0A8S4EHI0</accession>
<sequence length="480" mass="52063">MAQDVMSKFYTILNLPLYEKLNELTKLIDSSPNKELQALFPQLISNIFGSSCYNNGWGLRSVTCEAQPQEYALLLAFLAPSGALLRLAARLLPEPAPRYTLPLHALPLEMQTRLRRGGGAQLYADMLTLDAASSVVALALNPFDYYMLNFALHLLSADQNKSSWESWNSAYLALACDYLQHFLPAGGGAPPPLPHGAGKPRAAPLQPATRQCSPSLLLQPELAGLHAAGGGAEWGGAGGAEWGRGGAGEWRSESVLQLFLDVWMSVDDAPGNMEQQQRAPCSPERVRVARVCVKAVHAYCAGPGAGGAGGAGGAAGAGALRQYARQLLWARGVRLVRRLVDSWPLDASFRLVLELWLSLIQPWRYTGADVLHDREAEGAETAGRGAMPDGAALAARVAEALPAWSCALAAVLPRFLRQDLANYKNAVMLFRIGKVFSQPNLVPILRDLEQAIMDNGVGLYYHNPDESWNNNSNFEYRYVL</sequence>
<evidence type="ECO:0000256" key="3">
    <source>
        <dbReference type="ARBA" id="ARBA00022989"/>
    </source>
</evidence>
<name>A0A8S4EHI0_PLUXY</name>
<dbReference type="AlphaFoldDB" id="A0A8S4EHI0"/>
<dbReference type="GO" id="GO:0006685">
    <property type="term" value="P:sphingomyelin catabolic process"/>
    <property type="evidence" value="ECO:0007669"/>
    <property type="project" value="TreeGrafter"/>
</dbReference>
<keyword evidence="2" id="KW-0812">Transmembrane</keyword>
<dbReference type="GO" id="GO:0046513">
    <property type="term" value="P:ceramide biosynthetic process"/>
    <property type="evidence" value="ECO:0007669"/>
    <property type="project" value="TreeGrafter"/>
</dbReference>
<evidence type="ECO:0000256" key="2">
    <source>
        <dbReference type="ARBA" id="ARBA00022692"/>
    </source>
</evidence>
<evidence type="ECO:0000313" key="5">
    <source>
        <dbReference type="EMBL" id="CAG9114229.1"/>
    </source>
</evidence>